<feature type="transmembrane region" description="Helical" evidence="6">
    <location>
        <begin position="198"/>
        <end position="225"/>
    </location>
</feature>
<dbReference type="Proteomes" id="UP000287171">
    <property type="component" value="Unassembled WGS sequence"/>
</dbReference>
<dbReference type="GO" id="GO:0005886">
    <property type="term" value="C:plasma membrane"/>
    <property type="evidence" value="ECO:0007669"/>
    <property type="project" value="UniProtKB-SubCell"/>
</dbReference>
<evidence type="ECO:0000256" key="3">
    <source>
        <dbReference type="ARBA" id="ARBA00022692"/>
    </source>
</evidence>
<keyword evidence="2" id="KW-1003">Cell membrane</keyword>
<dbReference type="InterPro" id="IPR019108">
    <property type="entry name" value="Caa3_assmbl_CtaG-rel"/>
</dbReference>
<reference evidence="8" key="1">
    <citation type="submission" date="2018-12" db="EMBL/GenBank/DDBJ databases">
        <title>Tengunoibacter tsumagoiensis gen. nov., sp. nov., Dictyobacter kobayashii sp. nov., D. alpinus sp. nov., and D. joshuensis sp. nov. and description of Dictyobacteraceae fam. nov. within the order Ktedonobacterales isolated from Tengu-no-mugimeshi.</title>
        <authorList>
            <person name="Wang C.M."/>
            <person name="Zheng Y."/>
            <person name="Sakai Y."/>
            <person name="Toyoda A."/>
            <person name="Minakuchi Y."/>
            <person name="Abe K."/>
            <person name="Yokota A."/>
            <person name="Yabe S."/>
        </authorList>
    </citation>
    <scope>NUCLEOTIDE SEQUENCE [LARGE SCALE GENOMIC DNA]</scope>
    <source>
        <strain evidence="8">Uno16</strain>
    </source>
</reference>
<feature type="transmembrane region" description="Helical" evidence="6">
    <location>
        <begin position="154"/>
        <end position="178"/>
    </location>
</feature>
<name>A0A402BBA4_9CHLR</name>
<comment type="subcellular location">
    <subcellularLocation>
        <location evidence="1">Cell membrane</location>
        <topology evidence="1">Multi-pass membrane protein</topology>
    </subcellularLocation>
</comment>
<feature type="transmembrane region" description="Helical" evidence="6">
    <location>
        <begin position="124"/>
        <end position="142"/>
    </location>
</feature>
<feature type="transmembrane region" description="Helical" evidence="6">
    <location>
        <begin position="83"/>
        <end position="104"/>
    </location>
</feature>
<evidence type="ECO:0000256" key="6">
    <source>
        <dbReference type="SAM" id="Phobius"/>
    </source>
</evidence>
<organism evidence="7 8">
    <name type="scientific">Dictyobacter alpinus</name>
    <dbReference type="NCBI Taxonomy" id="2014873"/>
    <lineage>
        <taxon>Bacteria</taxon>
        <taxon>Bacillati</taxon>
        <taxon>Chloroflexota</taxon>
        <taxon>Ktedonobacteria</taxon>
        <taxon>Ktedonobacterales</taxon>
        <taxon>Dictyobacteraceae</taxon>
        <taxon>Dictyobacter</taxon>
    </lineage>
</organism>
<accession>A0A402BBA4</accession>
<dbReference type="EMBL" id="BIFT01000001">
    <property type="protein sequence ID" value="GCE28557.1"/>
    <property type="molecule type" value="Genomic_DNA"/>
</dbReference>
<evidence type="ECO:0000313" key="7">
    <source>
        <dbReference type="EMBL" id="GCE28557.1"/>
    </source>
</evidence>
<keyword evidence="3 6" id="KW-0812">Transmembrane</keyword>
<evidence type="ECO:0000256" key="4">
    <source>
        <dbReference type="ARBA" id="ARBA00022989"/>
    </source>
</evidence>
<evidence type="ECO:0000256" key="1">
    <source>
        <dbReference type="ARBA" id="ARBA00004651"/>
    </source>
</evidence>
<evidence type="ECO:0000313" key="8">
    <source>
        <dbReference type="Proteomes" id="UP000287171"/>
    </source>
</evidence>
<keyword evidence="5 6" id="KW-0472">Membrane</keyword>
<evidence type="ECO:0000256" key="2">
    <source>
        <dbReference type="ARBA" id="ARBA00022475"/>
    </source>
</evidence>
<comment type="caution">
    <text evidence="7">The sequence shown here is derived from an EMBL/GenBank/DDBJ whole genome shotgun (WGS) entry which is preliminary data.</text>
</comment>
<gene>
    <name evidence="7" type="ORF">KDA_40410</name>
</gene>
<evidence type="ECO:0000256" key="5">
    <source>
        <dbReference type="ARBA" id="ARBA00023136"/>
    </source>
</evidence>
<keyword evidence="8" id="KW-1185">Reference proteome</keyword>
<sequence>MQEHVSAKSFMSVRTIVFICGLIIAIIAFVTPMDIVGMYFMFSIHMVQHLLLSLVVPPMILFGLAPGSIQRFLDRHAVLRRCLAVLTIPVVASLLFNGNIWLWHAPVLMDAMMSNPFLHDITNLLYLLTGLLFWCPLFEITAGRKAPLPLAGKLAYIFFSDMPMMLLGAGMTFSAPLYRFSMENPTMRMTVTATDQQLGGLFMWVVGGVFLLVIVTSVLFLRWMLQQEKEQKAKDRELLEDPYDEQLASIQE</sequence>
<dbReference type="RefSeq" id="WP_126628760.1">
    <property type="nucleotide sequence ID" value="NZ_BIFT01000001.1"/>
</dbReference>
<keyword evidence="4 6" id="KW-1133">Transmembrane helix</keyword>
<dbReference type="OrthoDB" id="9808789at2"/>
<protein>
    <submittedName>
        <fullName evidence="7">Membrane protein</fullName>
    </submittedName>
</protein>
<dbReference type="AlphaFoldDB" id="A0A402BBA4"/>
<dbReference type="Pfam" id="PF09678">
    <property type="entry name" value="Caa3_CtaG"/>
    <property type="match status" value="1"/>
</dbReference>
<feature type="transmembrane region" description="Helical" evidence="6">
    <location>
        <begin position="12"/>
        <end position="30"/>
    </location>
</feature>
<proteinExistence type="predicted"/>
<feature type="transmembrane region" description="Helical" evidence="6">
    <location>
        <begin position="36"/>
        <end position="62"/>
    </location>
</feature>